<evidence type="ECO:0000256" key="1">
    <source>
        <dbReference type="ARBA" id="ARBA00006432"/>
    </source>
</evidence>
<dbReference type="Gene3D" id="3.40.50.12780">
    <property type="entry name" value="N-terminal domain of ligase-like"/>
    <property type="match status" value="1"/>
</dbReference>
<dbReference type="Gene3D" id="3.30.300.30">
    <property type="match status" value="1"/>
</dbReference>
<dbReference type="Pfam" id="PF00501">
    <property type="entry name" value="AMP-binding"/>
    <property type="match status" value="1"/>
</dbReference>
<evidence type="ECO:0000256" key="4">
    <source>
        <dbReference type="ARBA" id="ARBA00022840"/>
    </source>
</evidence>
<keyword evidence="6" id="KW-1133">Transmembrane helix</keyword>
<evidence type="ECO:0000259" key="8">
    <source>
        <dbReference type="Pfam" id="PF13193"/>
    </source>
</evidence>
<reference evidence="9 10" key="1">
    <citation type="submission" date="2022-04" db="EMBL/GenBank/DDBJ databases">
        <title>Human microbiome associated bacterial genomes.</title>
        <authorList>
            <person name="Sandstrom S."/>
            <person name="Salamzade R."/>
            <person name="Kalan L.R."/>
        </authorList>
    </citation>
    <scope>NUCLEOTIDE SEQUENCE [LARGE SCALE GENOMIC DNA]</scope>
    <source>
        <strain evidence="10">p3-SID1799</strain>
    </source>
</reference>
<keyword evidence="6" id="KW-0812">Transmembrane</keyword>
<dbReference type="RefSeq" id="WP_260103971.1">
    <property type="nucleotide sequence ID" value="NZ_JALXSQ010000009.1"/>
</dbReference>
<feature type="domain" description="AMP-dependent synthetase/ligase" evidence="7">
    <location>
        <begin position="80"/>
        <end position="432"/>
    </location>
</feature>
<keyword evidence="3" id="KW-0547">Nucleotide-binding</keyword>
<dbReference type="InterPro" id="IPR025110">
    <property type="entry name" value="AMP-bd_C"/>
</dbReference>
<dbReference type="InterPro" id="IPR020845">
    <property type="entry name" value="AMP-binding_CS"/>
</dbReference>
<dbReference type="SUPFAM" id="SSF56801">
    <property type="entry name" value="Acetyl-CoA synthetase-like"/>
    <property type="match status" value="1"/>
</dbReference>
<evidence type="ECO:0000256" key="3">
    <source>
        <dbReference type="ARBA" id="ARBA00022741"/>
    </source>
</evidence>
<gene>
    <name evidence="9" type="ORF">M3D15_03785</name>
</gene>
<feature type="region of interest" description="Disordered" evidence="5">
    <location>
        <begin position="584"/>
        <end position="608"/>
    </location>
</feature>
<evidence type="ECO:0000256" key="2">
    <source>
        <dbReference type="ARBA" id="ARBA00022598"/>
    </source>
</evidence>
<dbReference type="PANTHER" id="PTHR43605:SF10">
    <property type="entry name" value="ACYL-COA SYNTHETASE MEDIUM CHAIN FAMILY MEMBER 3"/>
    <property type="match status" value="1"/>
</dbReference>
<comment type="similarity">
    <text evidence="1">Belongs to the ATP-dependent AMP-binding enzyme family.</text>
</comment>
<feature type="transmembrane region" description="Helical" evidence="6">
    <location>
        <begin position="121"/>
        <end position="143"/>
    </location>
</feature>
<keyword evidence="4" id="KW-0067">ATP-binding</keyword>
<proteinExistence type="inferred from homology"/>
<evidence type="ECO:0000313" key="10">
    <source>
        <dbReference type="Proteomes" id="UP001525379"/>
    </source>
</evidence>
<organism evidence="9 10">
    <name type="scientific">Pseudoclavibacter albus</name>
    <dbReference type="NCBI Taxonomy" id="272241"/>
    <lineage>
        <taxon>Bacteria</taxon>
        <taxon>Bacillati</taxon>
        <taxon>Actinomycetota</taxon>
        <taxon>Actinomycetes</taxon>
        <taxon>Micrococcales</taxon>
        <taxon>Microbacteriaceae</taxon>
        <taxon>Pseudoclavibacter</taxon>
    </lineage>
</organism>
<dbReference type="InterPro" id="IPR045851">
    <property type="entry name" value="AMP-bd_C_sf"/>
</dbReference>
<sequence length="608" mass="67833">MTTHDEALNHSLTEESKRNGALFREARDRLLELLAEPQRARDEFRWPELGDRFNWARDVFDPSADGNSGTALRIIEDDGSVADYSFDELRRRSNATAHHLRGLGVSEGDVVMLMLANRVELWVSMLAVMKLGAVMLPTAIVLGPHELVDRVTRAEVRWVITDEADAEKFDAVEGDFGLIAVGGAKGAERVALEFTNAPEDDLNRERLRFLPEASAFDESAYLSPVGGADPAIIYFTSGTTSKPKIVVHSHLSYPAGHLSTMAWIGVKPGDTHMVISSPGWGKHAWSAFFAPWHVGATIVVDNVVRFQVSRLLRVLDEQCVNTFCAPPTVWRMLIQECASDRPRGLRELLSAGEPLNPEVIARIREWWGLEIRDGYGQTETTAIIGNLPGDPDQLPGSMGRPLPGVSIVLVDEHTGERIPSDRPRAEGEVCLELRDGRPLNLMVGYAGDPEATADRCRGEVFHTGDVAQREPEGRYTFVGRTDDIFKSSDYKVSPFEVESVLVEHPYVVEAAVIGAPDETRLNITKAYVQLAEGIEPDEHAAFEILKHARAGLPPYMRVRRIEFQDLPKTSSGKIRRVELRDREQQLARRGERIPNEWRESDFPELKRS</sequence>
<comment type="caution">
    <text evidence="9">The sequence shown here is derived from an EMBL/GenBank/DDBJ whole genome shotgun (WGS) entry which is preliminary data.</text>
</comment>
<dbReference type="EMBL" id="JALXSQ010000009">
    <property type="protein sequence ID" value="MCT2042458.1"/>
    <property type="molecule type" value="Genomic_DNA"/>
</dbReference>
<evidence type="ECO:0000256" key="5">
    <source>
        <dbReference type="SAM" id="MobiDB-lite"/>
    </source>
</evidence>
<evidence type="ECO:0000256" key="6">
    <source>
        <dbReference type="SAM" id="Phobius"/>
    </source>
</evidence>
<dbReference type="PANTHER" id="PTHR43605">
    <property type="entry name" value="ACYL-COENZYME A SYNTHETASE"/>
    <property type="match status" value="1"/>
</dbReference>
<dbReference type="InterPro" id="IPR042099">
    <property type="entry name" value="ANL_N_sf"/>
</dbReference>
<keyword evidence="10" id="KW-1185">Reference proteome</keyword>
<dbReference type="Pfam" id="PF13193">
    <property type="entry name" value="AMP-binding_C"/>
    <property type="match status" value="1"/>
</dbReference>
<evidence type="ECO:0000313" key="9">
    <source>
        <dbReference type="EMBL" id="MCT2042458.1"/>
    </source>
</evidence>
<protein>
    <submittedName>
        <fullName evidence="9">AMP-binding protein</fullName>
    </submittedName>
</protein>
<keyword evidence="6" id="KW-0472">Membrane</keyword>
<keyword evidence="2" id="KW-0436">Ligase</keyword>
<accession>A0ABT2HVX5</accession>
<dbReference type="Proteomes" id="UP001525379">
    <property type="component" value="Unassembled WGS sequence"/>
</dbReference>
<dbReference type="PROSITE" id="PS00455">
    <property type="entry name" value="AMP_BINDING"/>
    <property type="match status" value="1"/>
</dbReference>
<name>A0ABT2HVX5_9MICO</name>
<feature type="domain" description="AMP-binding enzyme C-terminal" evidence="8">
    <location>
        <begin position="496"/>
        <end position="573"/>
    </location>
</feature>
<dbReference type="InterPro" id="IPR051087">
    <property type="entry name" value="Mitochondrial_ACSM"/>
</dbReference>
<dbReference type="InterPro" id="IPR000873">
    <property type="entry name" value="AMP-dep_synth/lig_dom"/>
</dbReference>
<evidence type="ECO:0000259" key="7">
    <source>
        <dbReference type="Pfam" id="PF00501"/>
    </source>
</evidence>